<sequence length="368" mass="41245">MKITLHTRMQDFGQMVDGITIELDQIAPALQPEDFRCTDCFYDIGASKPISGVKSVKAEGNALHLETDSFLYRTNFAVECVSPRLPVKIDKGSADKVELFHEKMFRPIMENGVRYRLYEPERTGPRPLILFLHGGGGSGEDNLLQLTDTVGAIKLAERLPDMYIMAPQAPAGGLSMDEMLARMMAKGDPYKVIVGSDPDNDKDDRGWNREYLGRVCDLIRAMIADGRVDAHRVYVIGMSMGGFGTIKAVSIAPDLFAACAPICPSMNGESYPILENFPDVPAYISSAYIDHQAGRHAYMLRAVQKLWDKGRRNIRYTLFTPEELEAYGIGITPGLSMKELYMENHNSWILVMHNEYGILDWMLSHRKP</sequence>
<evidence type="ECO:0000313" key="4">
    <source>
        <dbReference type="Proteomes" id="UP000431913"/>
    </source>
</evidence>
<dbReference type="InterPro" id="IPR001375">
    <property type="entry name" value="Peptidase_S9_cat"/>
</dbReference>
<dbReference type="EMBL" id="VUNJ01000016">
    <property type="protein sequence ID" value="MST92880.1"/>
    <property type="molecule type" value="Genomic_DNA"/>
</dbReference>
<dbReference type="GO" id="GO:0006508">
    <property type="term" value="P:proteolysis"/>
    <property type="evidence" value="ECO:0007669"/>
    <property type="project" value="InterPro"/>
</dbReference>
<keyword evidence="1" id="KW-0732">Signal</keyword>
<dbReference type="GO" id="GO:0008236">
    <property type="term" value="F:serine-type peptidase activity"/>
    <property type="evidence" value="ECO:0007669"/>
    <property type="project" value="InterPro"/>
</dbReference>
<dbReference type="InterPro" id="IPR029058">
    <property type="entry name" value="AB_hydrolase_fold"/>
</dbReference>
<dbReference type="AlphaFoldDB" id="A0A6I2UBX8"/>
<evidence type="ECO:0000259" key="2">
    <source>
        <dbReference type="Pfam" id="PF00326"/>
    </source>
</evidence>
<feature type="domain" description="Peptidase S9 prolyl oligopeptidase catalytic" evidence="2">
    <location>
        <begin position="217"/>
        <end position="271"/>
    </location>
</feature>
<reference evidence="3 4" key="1">
    <citation type="submission" date="2019-08" db="EMBL/GenBank/DDBJ databases">
        <title>In-depth cultivation of the pig gut microbiome towards novel bacterial diversity and tailored functional studies.</title>
        <authorList>
            <person name="Wylensek D."/>
            <person name="Hitch T.C.A."/>
            <person name="Clavel T."/>
        </authorList>
    </citation>
    <scope>NUCLEOTIDE SEQUENCE [LARGE SCALE GENOMIC DNA]</scope>
    <source>
        <strain evidence="3 4">WCA3-601-WT-6J</strain>
    </source>
</reference>
<evidence type="ECO:0000256" key="1">
    <source>
        <dbReference type="ARBA" id="ARBA00022729"/>
    </source>
</evidence>
<accession>A0A6I2UBX8</accession>
<comment type="caution">
    <text evidence="3">The sequence shown here is derived from an EMBL/GenBank/DDBJ whole genome shotgun (WGS) entry which is preliminary data.</text>
</comment>
<dbReference type="PANTHER" id="PTHR43037">
    <property type="entry name" value="UNNAMED PRODUCT-RELATED"/>
    <property type="match status" value="1"/>
</dbReference>
<gene>
    <name evidence="3" type="ORF">FYJ76_13235</name>
</gene>
<dbReference type="Gene3D" id="3.40.50.1820">
    <property type="entry name" value="alpha/beta hydrolase"/>
    <property type="match status" value="1"/>
</dbReference>
<evidence type="ECO:0000313" key="3">
    <source>
        <dbReference type="EMBL" id="MST92880.1"/>
    </source>
</evidence>
<protein>
    <submittedName>
        <fullName evidence="3">Prolyl oligopeptidase family serine peptidase</fullName>
    </submittedName>
</protein>
<dbReference type="SUPFAM" id="SSF53474">
    <property type="entry name" value="alpha/beta-Hydrolases"/>
    <property type="match status" value="1"/>
</dbReference>
<proteinExistence type="predicted"/>
<dbReference type="InterPro" id="IPR050955">
    <property type="entry name" value="Plant_Biomass_Hydrol_Est"/>
</dbReference>
<name>A0A6I2UBX8_9FIRM</name>
<dbReference type="PANTHER" id="PTHR43037:SF1">
    <property type="entry name" value="BLL1128 PROTEIN"/>
    <property type="match status" value="1"/>
</dbReference>
<dbReference type="Pfam" id="PF00326">
    <property type="entry name" value="Peptidase_S9"/>
    <property type="match status" value="1"/>
</dbReference>
<organism evidence="3 4">
    <name type="scientific">Ruthenibacterium lactatiformans</name>
    <dbReference type="NCBI Taxonomy" id="1550024"/>
    <lineage>
        <taxon>Bacteria</taxon>
        <taxon>Bacillati</taxon>
        <taxon>Bacillota</taxon>
        <taxon>Clostridia</taxon>
        <taxon>Eubacteriales</taxon>
        <taxon>Oscillospiraceae</taxon>
        <taxon>Ruthenibacterium</taxon>
    </lineage>
</organism>
<dbReference type="RefSeq" id="WP_154523412.1">
    <property type="nucleotide sequence ID" value="NZ_CATXDA010000002.1"/>
</dbReference>
<dbReference type="Proteomes" id="UP000431913">
    <property type="component" value="Unassembled WGS sequence"/>
</dbReference>